<sequence length="313" mass="35199">MKSILITGLGFIATNSAYYLASDYDVTVTYRNLNPVKEVYLKILTEKGVKNVQLDIVEEESRLKEVIKDFDIVVNFIGEISGTPGNLRRSNVEIPTKIAEVVKQQGKIMIHTSASTYGITGFVKVEDQLGDGLKPGTEFEKSKLEGELSVYKILGDHAFIFRPTLVYGRFAAHIQFVTMYKLVKRGLLPDLNISFMPVSAKYIARGVKAIIEGKRPSKNYFYVTECEPIKISKIFEVYSQALNKKAIRVKIPTFMAKVALPSDVRQLLKYSGTVFDCSVFKEIVSDLAFDQNELIENAKFLAELDKENILIPT</sequence>
<dbReference type="SUPFAM" id="SSF51735">
    <property type="entry name" value="NAD(P)-binding Rossmann-fold domains"/>
    <property type="match status" value="1"/>
</dbReference>
<reference evidence="2 3" key="1">
    <citation type="submission" date="2021-04" db="EMBL/GenBank/DDBJ databases">
        <title>Complete genome sequence of Stygiolobus sp. KN-1.</title>
        <authorList>
            <person name="Nakamura K."/>
            <person name="Sakai H."/>
            <person name="Kurosawa N."/>
        </authorList>
    </citation>
    <scope>NUCLEOTIDE SEQUENCE [LARGE SCALE GENOMIC DNA]</scope>
    <source>
        <strain evidence="2 3">KN-1</strain>
    </source>
</reference>
<dbReference type="GO" id="GO:0044877">
    <property type="term" value="F:protein-containing complex binding"/>
    <property type="evidence" value="ECO:0007669"/>
    <property type="project" value="TreeGrafter"/>
</dbReference>
<organism evidence="2 3">
    <name type="scientific">Stygiolobus caldivivus</name>
    <dbReference type="NCBI Taxonomy" id="2824673"/>
    <lineage>
        <taxon>Archaea</taxon>
        <taxon>Thermoproteota</taxon>
        <taxon>Thermoprotei</taxon>
        <taxon>Sulfolobales</taxon>
        <taxon>Sulfolobaceae</taxon>
        <taxon>Stygiolobus</taxon>
    </lineage>
</organism>
<evidence type="ECO:0000259" key="1">
    <source>
        <dbReference type="Pfam" id="PF01370"/>
    </source>
</evidence>
<feature type="domain" description="NAD-dependent epimerase/dehydratase" evidence="1">
    <location>
        <begin position="4"/>
        <end position="173"/>
    </location>
</feature>
<dbReference type="PANTHER" id="PTHR12126">
    <property type="entry name" value="NADH-UBIQUINONE OXIDOREDUCTASE 39 KDA SUBUNIT-RELATED"/>
    <property type="match status" value="1"/>
</dbReference>
<dbReference type="Pfam" id="PF01370">
    <property type="entry name" value="Epimerase"/>
    <property type="match status" value="1"/>
</dbReference>
<dbReference type="InterPro" id="IPR036291">
    <property type="entry name" value="NAD(P)-bd_dom_sf"/>
</dbReference>
<accession>A0A8D5ZGT1</accession>
<dbReference type="InterPro" id="IPR001509">
    <property type="entry name" value="Epimerase_deHydtase"/>
</dbReference>
<dbReference type="EMBL" id="AP024597">
    <property type="protein sequence ID" value="BCU69104.1"/>
    <property type="molecule type" value="Genomic_DNA"/>
</dbReference>
<dbReference type="Gene3D" id="3.40.50.720">
    <property type="entry name" value="NAD(P)-binding Rossmann-like Domain"/>
    <property type="match status" value="1"/>
</dbReference>
<evidence type="ECO:0000313" key="2">
    <source>
        <dbReference type="EMBL" id="BCU69104.1"/>
    </source>
</evidence>
<dbReference type="InterPro" id="IPR051207">
    <property type="entry name" value="ComplexI_NDUFA9_subunit"/>
</dbReference>
<dbReference type="PANTHER" id="PTHR12126:SF11">
    <property type="entry name" value="NADH DEHYDROGENASE [UBIQUINONE] 1 ALPHA SUBCOMPLEX SUBUNIT 9, MITOCHONDRIAL"/>
    <property type="match status" value="1"/>
</dbReference>
<keyword evidence="3" id="KW-1185">Reference proteome</keyword>
<evidence type="ECO:0000313" key="3">
    <source>
        <dbReference type="Proteomes" id="UP000825123"/>
    </source>
</evidence>
<gene>
    <name evidence="2" type="ORF">KN1_04010</name>
</gene>
<dbReference type="AlphaFoldDB" id="A0A8D5ZGT1"/>
<dbReference type="KEGG" id="csty:KN1_04010"/>
<dbReference type="RefSeq" id="WP_221289165.1">
    <property type="nucleotide sequence ID" value="NZ_AP024597.1"/>
</dbReference>
<name>A0A8D5ZGT1_9CREN</name>
<dbReference type="Proteomes" id="UP000825123">
    <property type="component" value="Chromosome"/>
</dbReference>
<proteinExistence type="predicted"/>
<protein>
    <recommendedName>
        <fullName evidence="1">NAD-dependent epimerase/dehydratase domain-containing protein</fullName>
    </recommendedName>
</protein>
<dbReference type="GeneID" id="66162149"/>